<dbReference type="NCBIfam" id="TIGR04056">
    <property type="entry name" value="OMP_RagA_SusC"/>
    <property type="match status" value="1"/>
</dbReference>
<dbReference type="FunFam" id="2.170.130.10:FF:000024">
    <property type="entry name" value="Outer membrane protein"/>
    <property type="match status" value="1"/>
</dbReference>
<dbReference type="Pfam" id="PF00593">
    <property type="entry name" value="TonB_dep_Rec_b-barrel"/>
    <property type="match status" value="1"/>
</dbReference>
<dbReference type="Gene3D" id="2.60.40.1120">
    <property type="entry name" value="Carboxypeptidase-like, regulatory domain"/>
    <property type="match status" value="1"/>
</dbReference>
<evidence type="ECO:0000256" key="3">
    <source>
        <dbReference type="ARBA" id="ARBA00022452"/>
    </source>
</evidence>
<dbReference type="EMBL" id="DYWE01000078">
    <property type="protein sequence ID" value="HJF81639.1"/>
    <property type="molecule type" value="Genomic_DNA"/>
</dbReference>
<dbReference type="InterPro" id="IPR036942">
    <property type="entry name" value="Beta-barrel_TonB_sf"/>
</dbReference>
<dbReference type="Gene3D" id="2.40.170.20">
    <property type="entry name" value="TonB-dependent receptor, beta-barrel domain"/>
    <property type="match status" value="1"/>
</dbReference>
<sequence length="1158" mass="128589">MNYRKKAMLMAGALLCLNLSIYSQSISLKMNNVPVKKAIAELQTKSGYSFVYIAGDLDTDRTVSVDASQLKDAVAQILKGQNVSYEIQGKNIVVKKTNQHQTTSGKKKTVTGVVKDANGEPIIGATVVEKGTTNGTVTDFDGKYTLELSENGTLSISYIGYKSQEFASSQIKSGPLAITLKEDTEMMDEVVVVGFGTQKKVNLTGSVSVVDDKELRNRPVTNASQALQGIVPGLQITQSSGDLNSAPSINIRGVSTIGEGSSGSPLVLIDGMEGDLNSLNPQDIASISVLKDAAASSIYGSRAPFGVILVTTKSGATGGKTRFNYNNSFRWATPIRMTHSMNSVDFGSWVNDANTNGGGGIYFSKERMDKIVAFRNAKPYGPGTRITDDGTILYGTPAKSDGYWEDGFAEGIDDVDWFSTIFKTWTFSQEHNLSVSGGSEKLNYYVSLNYLGQGGFMNLADDGLDRYNGTAKISSKVTDWLQMNYTMRFTREDYLRPTGLNDDLYDAMGWPVLSLYDANGYYYSTPSPSLGIAEGGETTQQTDNIYHQLGFLIEPIKNWKTHIDLNYRIKNQNEHVDRQMLYNHDVNGNPYVYDKTSYVSESNLKENYFNVNIYSDYTFSINDVHNLHVMAGFQAENLNQKYYSLRRDGIMFPNKPDVDLTTGLDYDGNPITPEVSGYRNSWSTAGFFGRFNYNYNDKYLFEANLRYDGTSRFQKGNQWKLFPSFSLGWNIAREEFFEPLSSVIGTLKLRGSYGTLGNQNTTNWYQTYQTMVVGSANGEWMMNGRRPNTATVPALVSPLLTWETIESYNIGLDWGLLNNRLTGSFEYYVRNTKNMIGNAPELPSILGTAVPVTNNTDLRTRGWELSIGWNDMIGNDFSYGAKFNLSDARTFITRYPNNPTQSISTYIEGREINEIWGYVTKGLARTDAQMTEHLQGLPNGGQDALGSDWRAGDIMYADIDGDGKISSGSGRLGDTGDMKVIGNSTPRFLFGLDLYASWKGFDIRMFFQGVMKRDFWQGSGYLFGANSRGMWSSFGISDVHDYFRDENTWSVKEGYQSANINAYLPRPLYNDKNLQTQTGYLQNAAYIRLKNLQIGYTLPKSVVSKIGIQDLRIYFSGENLWTGTSLVKQFDPETISSGVGGIGYPLSRTLSCGLNVSF</sequence>
<keyword evidence="6 8" id="KW-0472">Membrane</keyword>
<accession>A0A921L5Z4</accession>
<proteinExistence type="inferred from homology"/>
<evidence type="ECO:0000313" key="14">
    <source>
        <dbReference type="Proteomes" id="UP000722357"/>
    </source>
</evidence>
<feature type="domain" description="TonB-dependent receptor plug" evidence="12">
    <location>
        <begin position="200"/>
        <end position="307"/>
    </location>
</feature>
<evidence type="ECO:0000256" key="9">
    <source>
        <dbReference type="RuleBase" id="RU003357"/>
    </source>
</evidence>
<dbReference type="SUPFAM" id="SSF49464">
    <property type="entry name" value="Carboxypeptidase regulatory domain-like"/>
    <property type="match status" value="1"/>
</dbReference>
<comment type="similarity">
    <text evidence="8 9">Belongs to the TonB-dependent receptor family.</text>
</comment>
<evidence type="ECO:0000259" key="12">
    <source>
        <dbReference type="Pfam" id="PF07715"/>
    </source>
</evidence>
<dbReference type="FunFam" id="2.60.40.1120:FF:000003">
    <property type="entry name" value="Outer membrane protein Omp121"/>
    <property type="match status" value="1"/>
</dbReference>
<dbReference type="InterPro" id="IPR023997">
    <property type="entry name" value="TonB-dep_OMP_SusC/RagA_CS"/>
</dbReference>
<comment type="subcellular location">
    <subcellularLocation>
        <location evidence="1 8">Cell outer membrane</location>
        <topology evidence="1 8">Multi-pass membrane protein</topology>
    </subcellularLocation>
</comment>
<dbReference type="Pfam" id="PF07715">
    <property type="entry name" value="Plug"/>
    <property type="match status" value="1"/>
</dbReference>
<keyword evidence="5 9" id="KW-0798">TonB box</keyword>
<name>A0A921L5Z4_9BACT</name>
<evidence type="ECO:0000256" key="8">
    <source>
        <dbReference type="PROSITE-ProRule" id="PRU01360"/>
    </source>
</evidence>
<dbReference type="NCBIfam" id="TIGR04057">
    <property type="entry name" value="SusC_RagA_signa"/>
    <property type="match status" value="1"/>
</dbReference>
<dbReference type="InterPro" id="IPR012910">
    <property type="entry name" value="Plug_dom"/>
</dbReference>
<dbReference type="InterPro" id="IPR039426">
    <property type="entry name" value="TonB-dep_rcpt-like"/>
</dbReference>
<feature type="chain" id="PRO_5036702118" evidence="10">
    <location>
        <begin position="26"/>
        <end position="1158"/>
    </location>
</feature>
<comment type="caution">
    <text evidence="13">The sequence shown here is derived from an EMBL/GenBank/DDBJ whole genome shotgun (WGS) entry which is preliminary data.</text>
</comment>
<dbReference type="Pfam" id="PF13715">
    <property type="entry name" value="CarbopepD_reg_2"/>
    <property type="match status" value="1"/>
</dbReference>
<reference evidence="13" key="2">
    <citation type="submission" date="2021-09" db="EMBL/GenBank/DDBJ databases">
        <authorList>
            <person name="Gilroy R."/>
        </authorList>
    </citation>
    <scope>NUCLEOTIDE SEQUENCE</scope>
    <source>
        <strain evidence="13">9794</strain>
    </source>
</reference>
<keyword evidence="4 8" id="KW-0812">Transmembrane</keyword>
<dbReference type="InterPro" id="IPR000531">
    <property type="entry name" value="Beta-barrel_TonB"/>
</dbReference>
<dbReference type="RefSeq" id="WP_304154433.1">
    <property type="nucleotide sequence ID" value="NZ_CALUFF010000014.1"/>
</dbReference>
<keyword evidence="2 8" id="KW-0813">Transport</keyword>
<dbReference type="Gene3D" id="2.170.130.10">
    <property type="entry name" value="TonB-dependent receptor, plug domain"/>
    <property type="match status" value="1"/>
</dbReference>
<evidence type="ECO:0000256" key="4">
    <source>
        <dbReference type="ARBA" id="ARBA00022692"/>
    </source>
</evidence>
<dbReference type="PROSITE" id="PS52016">
    <property type="entry name" value="TONB_DEPENDENT_REC_3"/>
    <property type="match status" value="1"/>
</dbReference>
<organism evidence="13 14">
    <name type="scientific">Phocaeicola plebeius</name>
    <dbReference type="NCBI Taxonomy" id="310297"/>
    <lineage>
        <taxon>Bacteria</taxon>
        <taxon>Pseudomonadati</taxon>
        <taxon>Bacteroidota</taxon>
        <taxon>Bacteroidia</taxon>
        <taxon>Bacteroidales</taxon>
        <taxon>Bacteroidaceae</taxon>
        <taxon>Phocaeicola</taxon>
    </lineage>
</organism>
<keyword evidence="7 8" id="KW-0998">Cell outer membrane</keyword>
<evidence type="ECO:0000256" key="7">
    <source>
        <dbReference type="ARBA" id="ARBA00023237"/>
    </source>
</evidence>
<dbReference type="InterPro" id="IPR008969">
    <property type="entry name" value="CarboxyPept-like_regulatory"/>
</dbReference>
<feature type="signal peptide" evidence="10">
    <location>
        <begin position="1"/>
        <end position="25"/>
    </location>
</feature>
<dbReference type="GO" id="GO:0009279">
    <property type="term" value="C:cell outer membrane"/>
    <property type="evidence" value="ECO:0007669"/>
    <property type="project" value="UniProtKB-SubCell"/>
</dbReference>
<evidence type="ECO:0000259" key="11">
    <source>
        <dbReference type="Pfam" id="PF00593"/>
    </source>
</evidence>
<evidence type="ECO:0000313" key="13">
    <source>
        <dbReference type="EMBL" id="HJF81639.1"/>
    </source>
</evidence>
<evidence type="ECO:0000256" key="5">
    <source>
        <dbReference type="ARBA" id="ARBA00023077"/>
    </source>
</evidence>
<evidence type="ECO:0000256" key="6">
    <source>
        <dbReference type="ARBA" id="ARBA00023136"/>
    </source>
</evidence>
<keyword evidence="13" id="KW-0675">Receptor</keyword>
<gene>
    <name evidence="13" type="ORF">K8V40_08320</name>
</gene>
<dbReference type="InterPro" id="IPR037066">
    <property type="entry name" value="Plug_dom_sf"/>
</dbReference>
<dbReference type="AlphaFoldDB" id="A0A921L5Z4"/>
<evidence type="ECO:0000256" key="1">
    <source>
        <dbReference type="ARBA" id="ARBA00004571"/>
    </source>
</evidence>
<dbReference type="Proteomes" id="UP000722357">
    <property type="component" value="Unassembled WGS sequence"/>
</dbReference>
<evidence type="ECO:0000256" key="10">
    <source>
        <dbReference type="SAM" id="SignalP"/>
    </source>
</evidence>
<dbReference type="InterPro" id="IPR023996">
    <property type="entry name" value="TonB-dep_OMP_SusC/RagA"/>
</dbReference>
<reference evidence="13" key="1">
    <citation type="journal article" date="2021" name="PeerJ">
        <title>Extensive microbial diversity within the chicken gut microbiome revealed by metagenomics and culture.</title>
        <authorList>
            <person name="Gilroy R."/>
            <person name="Ravi A."/>
            <person name="Getino M."/>
            <person name="Pursley I."/>
            <person name="Horton D.L."/>
            <person name="Alikhan N.F."/>
            <person name="Baker D."/>
            <person name="Gharbi K."/>
            <person name="Hall N."/>
            <person name="Watson M."/>
            <person name="Adriaenssens E.M."/>
            <person name="Foster-Nyarko E."/>
            <person name="Jarju S."/>
            <person name="Secka A."/>
            <person name="Antonio M."/>
            <person name="Oren A."/>
            <person name="Chaudhuri R.R."/>
            <person name="La Ragione R."/>
            <person name="Hildebrand F."/>
            <person name="Pallen M.J."/>
        </authorList>
    </citation>
    <scope>NUCLEOTIDE SEQUENCE</scope>
    <source>
        <strain evidence="13">9794</strain>
    </source>
</reference>
<dbReference type="SUPFAM" id="SSF56935">
    <property type="entry name" value="Porins"/>
    <property type="match status" value="1"/>
</dbReference>
<protein>
    <submittedName>
        <fullName evidence="13">TonB-dependent receptor</fullName>
    </submittedName>
</protein>
<keyword evidence="3 8" id="KW-1134">Transmembrane beta strand</keyword>
<evidence type="ECO:0000256" key="2">
    <source>
        <dbReference type="ARBA" id="ARBA00022448"/>
    </source>
</evidence>
<keyword evidence="10" id="KW-0732">Signal</keyword>
<feature type="domain" description="TonB-dependent receptor-like beta-barrel" evidence="11">
    <location>
        <begin position="495"/>
        <end position="1000"/>
    </location>
</feature>